<name>A0A1X2GAE5_9FUNG</name>
<evidence type="ECO:0000313" key="3">
    <source>
        <dbReference type="Proteomes" id="UP000242146"/>
    </source>
</evidence>
<gene>
    <name evidence="2" type="ORF">DM01DRAFT_1338294</name>
</gene>
<dbReference type="EMBL" id="MCGT01000027">
    <property type="protein sequence ID" value="ORX49109.1"/>
    <property type="molecule type" value="Genomic_DNA"/>
</dbReference>
<proteinExistence type="predicted"/>
<dbReference type="Proteomes" id="UP000242146">
    <property type="component" value="Unassembled WGS sequence"/>
</dbReference>
<sequence length="190" mass="20953">MAHVESAHQETFSPSLGLRWWMNRIRRNKKQIPNQQDNGLDSDNTYLKHADSSIDYDDQHLNVIRIGQQTDTVSYVSVSDKTSLQSGQAGTLQHDMASSLRVLYPSCASSENSSRISEDIKSNASIKSKPWVSQPVTTISPDPAQSDDLPSPQSADDSTPAQRLVKLKVTLSLASGEKKNHGRSHAFSFS</sequence>
<protein>
    <submittedName>
        <fullName evidence="2">Uncharacterized protein</fullName>
    </submittedName>
</protein>
<dbReference type="AlphaFoldDB" id="A0A1X2GAE5"/>
<dbReference type="OrthoDB" id="2289317at2759"/>
<organism evidence="2 3">
    <name type="scientific">Hesseltinella vesiculosa</name>
    <dbReference type="NCBI Taxonomy" id="101127"/>
    <lineage>
        <taxon>Eukaryota</taxon>
        <taxon>Fungi</taxon>
        <taxon>Fungi incertae sedis</taxon>
        <taxon>Mucoromycota</taxon>
        <taxon>Mucoromycotina</taxon>
        <taxon>Mucoromycetes</taxon>
        <taxon>Mucorales</taxon>
        <taxon>Cunninghamellaceae</taxon>
        <taxon>Hesseltinella</taxon>
    </lineage>
</organism>
<evidence type="ECO:0000313" key="2">
    <source>
        <dbReference type="EMBL" id="ORX49109.1"/>
    </source>
</evidence>
<feature type="region of interest" description="Disordered" evidence="1">
    <location>
        <begin position="113"/>
        <end position="162"/>
    </location>
</feature>
<comment type="caution">
    <text evidence="2">The sequence shown here is derived from an EMBL/GenBank/DDBJ whole genome shotgun (WGS) entry which is preliminary data.</text>
</comment>
<feature type="compositionally biased region" description="Polar residues" evidence="1">
    <location>
        <begin position="151"/>
        <end position="161"/>
    </location>
</feature>
<keyword evidence="3" id="KW-1185">Reference proteome</keyword>
<accession>A0A1X2GAE5</accession>
<evidence type="ECO:0000256" key="1">
    <source>
        <dbReference type="SAM" id="MobiDB-lite"/>
    </source>
</evidence>
<reference evidence="2 3" key="1">
    <citation type="submission" date="2016-07" db="EMBL/GenBank/DDBJ databases">
        <title>Pervasive Adenine N6-methylation of Active Genes in Fungi.</title>
        <authorList>
            <consortium name="DOE Joint Genome Institute"/>
            <person name="Mondo S.J."/>
            <person name="Dannebaum R.O."/>
            <person name="Kuo R.C."/>
            <person name="Labutti K."/>
            <person name="Haridas S."/>
            <person name="Kuo A."/>
            <person name="Salamov A."/>
            <person name="Ahrendt S.R."/>
            <person name="Lipzen A."/>
            <person name="Sullivan W."/>
            <person name="Andreopoulos W.B."/>
            <person name="Clum A."/>
            <person name="Lindquist E."/>
            <person name="Daum C."/>
            <person name="Ramamoorthy G.K."/>
            <person name="Gryganskyi A."/>
            <person name="Culley D."/>
            <person name="Magnuson J.K."/>
            <person name="James T.Y."/>
            <person name="O'Malley M.A."/>
            <person name="Stajich J.E."/>
            <person name="Spatafora J.W."/>
            <person name="Visel A."/>
            <person name="Grigoriev I.V."/>
        </authorList>
    </citation>
    <scope>NUCLEOTIDE SEQUENCE [LARGE SCALE GENOMIC DNA]</scope>
    <source>
        <strain evidence="2 3">NRRL 3301</strain>
    </source>
</reference>